<organism evidence="6 7">
    <name type="scientific">Caenorhabditis bovis</name>
    <dbReference type="NCBI Taxonomy" id="2654633"/>
    <lineage>
        <taxon>Eukaryota</taxon>
        <taxon>Metazoa</taxon>
        <taxon>Ecdysozoa</taxon>
        <taxon>Nematoda</taxon>
        <taxon>Chromadorea</taxon>
        <taxon>Rhabditida</taxon>
        <taxon>Rhabditina</taxon>
        <taxon>Rhabditomorpha</taxon>
        <taxon>Rhabditoidea</taxon>
        <taxon>Rhabditidae</taxon>
        <taxon>Peloderinae</taxon>
        <taxon>Caenorhabditis</taxon>
    </lineage>
</organism>
<keyword evidence="2" id="KW-0812">Transmembrane</keyword>
<keyword evidence="2" id="KW-1133">Transmembrane helix</keyword>
<gene>
    <name evidence="6" type="ORF">CBOVIS_LOCUS2758</name>
</gene>
<evidence type="ECO:0000256" key="1">
    <source>
        <dbReference type="SAM" id="MobiDB-lite"/>
    </source>
</evidence>
<proteinExistence type="predicted"/>
<evidence type="ECO:0000259" key="5">
    <source>
        <dbReference type="PROSITE" id="PS01186"/>
    </source>
</evidence>
<protein>
    <recommendedName>
        <fullName evidence="4 5">EGF-like domain-containing protein</fullName>
    </recommendedName>
</protein>
<evidence type="ECO:0000259" key="4">
    <source>
        <dbReference type="PROSITE" id="PS00022"/>
    </source>
</evidence>
<evidence type="ECO:0000256" key="2">
    <source>
        <dbReference type="SAM" id="Phobius"/>
    </source>
</evidence>
<dbReference type="PROSITE" id="PS01186">
    <property type="entry name" value="EGF_2"/>
    <property type="match status" value="1"/>
</dbReference>
<dbReference type="OrthoDB" id="283575at2759"/>
<feature type="domain" description="EGF-like" evidence="4 5">
    <location>
        <begin position="128"/>
        <end position="139"/>
    </location>
</feature>
<name>A0A8S1EG45_9PELO</name>
<evidence type="ECO:0000313" key="7">
    <source>
        <dbReference type="Proteomes" id="UP000494206"/>
    </source>
</evidence>
<comment type="caution">
    <text evidence="6">The sequence shown here is derived from an EMBL/GenBank/DDBJ whole genome shotgun (WGS) entry which is preliminary data.</text>
</comment>
<feature type="signal peptide" evidence="3">
    <location>
        <begin position="1"/>
        <end position="21"/>
    </location>
</feature>
<feature type="chain" id="PRO_5035912202" description="EGF-like domain-containing protein" evidence="3">
    <location>
        <begin position="22"/>
        <end position="211"/>
    </location>
</feature>
<reference evidence="6 7" key="1">
    <citation type="submission" date="2020-04" db="EMBL/GenBank/DDBJ databases">
        <authorList>
            <person name="Laetsch R D."/>
            <person name="Stevens L."/>
            <person name="Kumar S."/>
            <person name="Blaxter L. M."/>
        </authorList>
    </citation>
    <scope>NUCLEOTIDE SEQUENCE [LARGE SCALE GENOMIC DNA]</scope>
</reference>
<sequence length="211" mass="24095">MQREWELISCTFILFILVVQCQEDPPISNKLEDITNAPPHHHHHHHHHHKSRVQRLRTPICVNGKAVDGACHCDLDFVGKHCEKQKHCESYRRFRNGSCPACKKGYDGTFCEDIVCVNGSADKHKNFCTCNKPFSGKHCDELETKHIYSYYNQKVFLLGPLGAISLIPMCALYAGCEYFAKKRQVKRVEAMMSGQNIPVGNKTLKKLLDDV</sequence>
<accession>A0A8S1EG45</accession>
<dbReference type="EMBL" id="CADEPM010000002">
    <property type="protein sequence ID" value="CAB3399670.1"/>
    <property type="molecule type" value="Genomic_DNA"/>
</dbReference>
<keyword evidence="3" id="KW-0732">Signal</keyword>
<feature type="region of interest" description="Disordered" evidence="1">
    <location>
        <begin position="32"/>
        <end position="52"/>
    </location>
</feature>
<dbReference type="PROSITE" id="PS00022">
    <property type="entry name" value="EGF_1"/>
    <property type="match status" value="1"/>
</dbReference>
<evidence type="ECO:0000256" key="3">
    <source>
        <dbReference type="SAM" id="SignalP"/>
    </source>
</evidence>
<dbReference type="Proteomes" id="UP000494206">
    <property type="component" value="Unassembled WGS sequence"/>
</dbReference>
<evidence type="ECO:0000313" key="6">
    <source>
        <dbReference type="EMBL" id="CAB3399670.1"/>
    </source>
</evidence>
<dbReference type="InterPro" id="IPR000742">
    <property type="entry name" value="EGF"/>
</dbReference>
<feature type="compositionally biased region" description="Basic residues" evidence="1">
    <location>
        <begin position="39"/>
        <end position="52"/>
    </location>
</feature>
<keyword evidence="7" id="KW-1185">Reference proteome</keyword>
<keyword evidence="2" id="KW-0472">Membrane</keyword>
<dbReference type="AlphaFoldDB" id="A0A8S1EG45"/>
<feature type="transmembrane region" description="Helical" evidence="2">
    <location>
        <begin position="155"/>
        <end position="176"/>
    </location>
</feature>